<dbReference type="Proteomes" id="UP000596381">
    <property type="component" value="Segment"/>
</dbReference>
<organism evidence="2 3">
    <name type="scientific">Klebsiella phage vB_KpM_FBKp24</name>
    <dbReference type="NCBI Taxonomy" id="2801834"/>
    <lineage>
        <taxon>Viruses</taxon>
        <taxon>Duplodnaviria</taxon>
        <taxon>Heunggongvirae</taxon>
        <taxon>Uroviricota</taxon>
        <taxon>Caudoviricetes</taxon>
        <taxon>Chimalliviridae</taxon>
        <taxon>Maaswegvirus</taxon>
        <taxon>Maaswegvirus Kp24</taxon>
    </lineage>
</organism>
<evidence type="ECO:0000313" key="3">
    <source>
        <dbReference type="Proteomes" id="UP000596381"/>
    </source>
</evidence>
<accession>A0A7U0GB78</accession>
<evidence type="ECO:0000256" key="1">
    <source>
        <dbReference type="SAM" id="MobiDB-lite"/>
    </source>
</evidence>
<protein>
    <submittedName>
        <fullName evidence="2">Uncharacterized protein</fullName>
    </submittedName>
</protein>
<reference evidence="2 3" key="1">
    <citation type="submission" date="2020-12" db="EMBL/GenBank/DDBJ databases">
        <title>Genomic characterization of four novel bacteriophages infecting Klebsiella pneumoniae.</title>
        <authorList>
            <person name="Estrada Bonilla B."/>
            <person name="Costa A.R."/>
            <person name="van Rossum T."/>
            <person name="Hagedoorn S."/>
            <person name="Wallinga H."/>
            <person name="Xiao M."/>
            <person name="Song W."/>
            <person name="Haas P.-J."/>
            <person name="Nobrega F.L."/>
            <person name="Brouns S.J.J."/>
        </authorList>
    </citation>
    <scope>NUCLEOTIDE SEQUENCE [LARGE SCALE GENOMIC DNA]</scope>
</reference>
<gene>
    <name evidence="2" type="ORF">vBKpMFBKp24_229</name>
</gene>
<evidence type="ECO:0000313" key="2">
    <source>
        <dbReference type="EMBL" id="QQV92028.1"/>
    </source>
</evidence>
<keyword evidence="3" id="KW-1185">Reference proteome</keyword>
<feature type="region of interest" description="Disordered" evidence="1">
    <location>
        <begin position="313"/>
        <end position="336"/>
    </location>
</feature>
<sequence>MSGESLEKMNIALVGEFSRFTREQYAKRIEALGGIICEPKNDIDYIFYGKLPIDQIHEFKYGLETVFGAYNEIALLDKLTEVEMDKQDQLPLSRIEYYQTLPTQPEGCTVFMYEVRRMAQELADLRRKISAVGFNPIIECGPNSFTLDTRRLVKDYLGLEGRAGVILPGSDHVILATEESIRSLQNNLSNRVPREIKEIVEWDWGIMEPGMTAPYPKAQLNEDIEDEIRSLYETLNGQDYYGPIKEISVKSVGDTISVIFHNEFNNPLGFYLKDTPSKNDHYVISLTETSEELQGFIREELARQRQARESLAELEKEATDDRLTQKQSENRALRAEKDNSPAPVIYGFDPGTGALSKEDGKLVVDLKNGGGAVTLRPLTEQDIEYFRQTLDGEYVKDPDGFKLKPLSTDLLRDAMRWRAFLSSPAIRFFGSSGLKGERKVSGYAHFGAEFWSIHSGRVFSSEESVKNRELLTGYADILVDNLARKADQKIAVTIDNSEWLADNSEAWFEGDELKMDIPLKEVLPVITEWPDTAAILQRAEHAATERGIWQPVTLRITGKKPKE</sequence>
<proteinExistence type="predicted"/>
<name>A0A7U0GB78_9CAUD</name>
<dbReference type="EMBL" id="MW394391">
    <property type="protein sequence ID" value="QQV92028.1"/>
    <property type="molecule type" value="Genomic_DNA"/>
</dbReference>